<dbReference type="Pfam" id="PF03572">
    <property type="entry name" value="Peptidase_S41"/>
    <property type="match status" value="1"/>
</dbReference>
<name>A0A928V3U7_9GAMM</name>
<dbReference type="AlphaFoldDB" id="A0A928V3U7"/>
<proteinExistence type="predicted"/>
<dbReference type="InterPro" id="IPR005151">
    <property type="entry name" value="Tail-specific_protease"/>
</dbReference>
<dbReference type="Gene3D" id="2.30.42.10">
    <property type="match status" value="1"/>
</dbReference>
<evidence type="ECO:0000259" key="1">
    <source>
        <dbReference type="PROSITE" id="PS50106"/>
    </source>
</evidence>
<keyword evidence="3" id="KW-1185">Reference proteome</keyword>
<dbReference type="InterPro" id="IPR029045">
    <property type="entry name" value="ClpP/crotonase-like_dom_sf"/>
</dbReference>
<dbReference type="Gene3D" id="3.90.226.10">
    <property type="entry name" value="2-enoyl-CoA Hydratase, Chain A, domain 1"/>
    <property type="match status" value="1"/>
</dbReference>
<evidence type="ECO:0000313" key="2">
    <source>
        <dbReference type="EMBL" id="MBE8718268.1"/>
    </source>
</evidence>
<dbReference type="Proteomes" id="UP000652567">
    <property type="component" value="Unassembled WGS sequence"/>
</dbReference>
<reference evidence="2" key="1">
    <citation type="submission" date="2018-07" db="EMBL/GenBank/DDBJ databases">
        <title>Genome assembly of strain Ka43.</title>
        <authorList>
            <person name="Kukolya J."/>
            <person name="Nagy I."/>
            <person name="Horvath B."/>
            <person name="Toth A."/>
        </authorList>
    </citation>
    <scope>NUCLEOTIDE SEQUENCE</scope>
    <source>
        <strain evidence="2">KB43</strain>
    </source>
</reference>
<dbReference type="GO" id="GO:0006508">
    <property type="term" value="P:proteolysis"/>
    <property type="evidence" value="ECO:0007669"/>
    <property type="project" value="InterPro"/>
</dbReference>
<evidence type="ECO:0000313" key="3">
    <source>
        <dbReference type="Proteomes" id="UP000652567"/>
    </source>
</evidence>
<dbReference type="SMART" id="SM00245">
    <property type="entry name" value="TSPc"/>
    <property type="match status" value="1"/>
</dbReference>
<dbReference type="InterPro" id="IPR001478">
    <property type="entry name" value="PDZ"/>
</dbReference>
<dbReference type="GO" id="GO:0004175">
    <property type="term" value="F:endopeptidase activity"/>
    <property type="evidence" value="ECO:0007669"/>
    <property type="project" value="TreeGrafter"/>
</dbReference>
<protein>
    <submittedName>
        <fullName evidence="2">Peptidase</fullName>
    </submittedName>
</protein>
<dbReference type="SUPFAM" id="SSF52096">
    <property type="entry name" value="ClpP/crotonase"/>
    <property type="match status" value="1"/>
</dbReference>
<accession>A0A928V3U7</accession>
<comment type="caution">
    <text evidence="2">The sequence shown here is derived from an EMBL/GenBank/DDBJ whole genome shotgun (WGS) entry which is preliminary data.</text>
</comment>
<gene>
    <name evidence="2" type="ORF">C4F51_13820</name>
</gene>
<dbReference type="GO" id="GO:0008236">
    <property type="term" value="F:serine-type peptidase activity"/>
    <property type="evidence" value="ECO:0007669"/>
    <property type="project" value="InterPro"/>
</dbReference>
<dbReference type="PANTHER" id="PTHR32060:SF30">
    <property type="entry name" value="CARBOXY-TERMINAL PROCESSING PROTEASE CTPA"/>
    <property type="match status" value="1"/>
</dbReference>
<dbReference type="RefSeq" id="WP_193910688.1">
    <property type="nucleotide sequence ID" value="NZ_PRDL01000001.1"/>
</dbReference>
<dbReference type="Gene3D" id="3.30.750.170">
    <property type="match status" value="1"/>
</dbReference>
<dbReference type="PROSITE" id="PS50106">
    <property type="entry name" value="PDZ"/>
    <property type="match status" value="1"/>
</dbReference>
<dbReference type="InterPro" id="IPR036034">
    <property type="entry name" value="PDZ_sf"/>
</dbReference>
<dbReference type="EMBL" id="PRDL01000001">
    <property type="protein sequence ID" value="MBE8718268.1"/>
    <property type="molecule type" value="Genomic_DNA"/>
</dbReference>
<dbReference type="GO" id="GO:0007165">
    <property type="term" value="P:signal transduction"/>
    <property type="evidence" value="ECO:0007669"/>
    <property type="project" value="TreeGrafter"/>
</dbReference>
<dbReference type="SUPFAM" id="SSF50156">
    <property type="entry name" value="PDZ domain-like"/>
    <property type="match status" value="1"/>
</dbReference>
<organism evidence="2 3">
    <name type="scientific">Cellvibrio polysaccharolyticus</name>
    <dbReference type="NCBI Taxonomy" id="2082724"/>
    <lineage>
        <taxon>Bacteria</taxon>
        <taxon>Pseudomonadati</taxon>
        <taxon>Pseudomonadota</taxon>
        <taxon>Gammaproteobacteria</taxon>
        <taxon>Cellvibrionales</taxon>
        <taxon>Cellvibrionaceae</taxon>
        <taxon>Cellvibrio</taxon>
    </lineage>
</organism>
<feature type="domain" description="PDZ" evidence="1">
    <location>
        <begin position="186"/>
        <end position="245"/>
    </location>
</feature>
<sequence>MKIFLKPANMANPSFCSQPCLVLLLTGVLALTLTACGGSSNKGSGGAASSSSNSSSPPIISSSSVSSSSSSASSVSSAEWVQGIYRDSSEYKDYCETPRVGYSQYTGIAFPDKQGTLLDEKNFLRSWSHETYLWFGELPDIDPTFGNSAQEYFSWLVTHSLTESGSFRDNFHFSEPTEYAEAWDAGVTYSYGMKLRYYSVIPPRAYYVAYVEPGSPAANAGIIRGTKILEINGYDLVHEESMEGIMVLSDGLNPIRANAINHFTLLEPEATAPRKVTLQSADIAISPVLTTKVLENGNDRVGYIVFNSHIQKAQDQWVTAIRQLKQAGVNDVILDLRYNGGGLLSIASQVSYMLAGSNIQSEVFYEQLENSKKPVLEPFPFLDFGLYGENQYLDLPTLDLKRVFILSSRETCSASEAIINGLRGADIPVYLIGDTTCGKPYGYYPEPNCGTTYYTIQLAGVNAKGFGEYSDGFSPATASDGKTRVEGCFVDDDLNHELGDPKEAILATALAFRATGSCPTVSSTMLIRKAAPADKGSLMVPETQKLLKLR</sequence>
<dbReference type="PANTHER" id="PTHR32060">
    <property type="entry name" value="TAIL-SPECIFIC PROTEASE"/>
    <property type="match status" value="1"/>
</dbReference>
<dbReference type="GO" id="GO:0030288">
    <property type="term" value="C:outer membrane-bounded periplasmic space"/>
    <property type="evidence" value="ECO:0007669"/>
    <property type="project" value="TreeGrafter"/>
</dbReference>